<dbReference type="Gene3D" id="2.40.128.130">
    <property type="entry name" value="Autotransporter beta-domain"/>
    <property type="match status" value="1"/>
</dbReference>
<dbReference type="PROSITE" id="PS51208">
    <property type="entry name" value="AUTOTRANSPORTER"/>
    <property type="match status" value="1"/>
</dbReference>
<dbReference type="AlphaFoldDB" id="A0A382C813"/>
<dbReference type="SUPFAM" id="SSF103515">
    <property type="entry name" value="Autotransporter"/>
    <property type="match status" value="1"/>
</dbReference>
<dbReference type="InterPro" id="IPR036709">
    <property type="entry name" value="Autotransporte_beta_dom_sf"/>
</dbReference>
<protein>
    <recommendedName>
        <fullName evidence="1">Autotransporter domain-containing protein</fullName>
    </recommendedName>
</protein>
<proteinExistence type="predicted"/>
<dbReference type="InterPro" id="IPR005546">
    <property type="entry name" value="Autotransporte_beta"/>
</dbReference>
<gene>
    <name evidence="2" type="ORF">METZ01_LOCUS175102</name>
</gene>
<feature type="non-terminal residue" evidence="2">
    <location>
        <position position="1"/>
    </location>
</feature>
<sequence>RMEWLRRHKEENNLSHQGIKVSFTDPMFSSLSDALPVSTSFNPTKDVLPNDWAMWTEGSVTIGKTSGTDSASLKDIESTGITIGVDRKADQDLVHGLALRFGRDDVDVGSSGTSLDTDSYSLSIYRTHSYNEKTFLDSLLGISTLKTDLIRKSGANTLTGRRYGRQIFGSLSYIGVLEKDRFNLSPSMRLDVGYTNLSSYNETGKDALAYDAHNIKTGKISTGVLLDDTIQFSSITLRPNGRLEYGADFSPSSNAVLSYVSDPNTDYTLSVSKRALHNFRTGIGLDIETVGGLSVTTSYEKNKALDSSYSDTVRLGISYHHNANTQYVLSFNGPDSSSVIFNIQTTSSGFNVNFKLEYNATDNIPHQAASLFLSKFF</sequence>
<accession>A0A382C813</accession>
<dbReference type="Pfam" id="PF03797">
    <property type="entry name" value="Autotransporter"/>
    <property type="match status" value="1"/>
</dbReference>
<evidence type="ECO:0000313" key="2">
    <source>
        <dbReference type="EMBL" id="SVB22248.1"/>
    </source>
</evidence>
<feature type="domain" description="Autotransporter" evidence="1">
    <location>
        <begin position="47"/>
        <end position="321"/>
    </location>
</feature>
<organism evidence="2">
    <name type="scientific">marine metagenome</name>
    <dbReference type="NCBI Taxonomy" id="408172"/>
    <lineage>
        <taxon>unclassified sequences</taxon>
        <taxon>metagenomes</taxon>
        <taxon>ecological metagenomes</taxon>
    </lineage>
</organism>
<reference evidence="2" key="1">
    <citation type="submission" date="2018-05" db="EMBL/GenBank/DDBJ databases">
        <authorList>
            <person name="Lanie J.A."/>
            <person name="Ng W.-L."/>
            <person name="Kazmierczak K.M."/>
            <person name="Andrzejewski T.M."/>
            <person name="Davidsen T.M."/>
            <person name="Wayne K.J."/>
            <person name="Tettelin H."/>
            <person name="Glass J.I."/>
            <person name="Rusch D."/>
            <person name="Podicherti R."/>
            <person name="Tsui H.-C.T."/>
            <person name="Winkler M.E."/>
        </authorList>
    </citation>
    <scope>NUCLEOTIDE SEQUENCE</scope>
</reference>
<evidence type="ECO:0000259" key="1">
    <source>
        <dbReference type="PROSITE" id="PS51208"/>
    </source>
</evidence>
<dbReference type="EMBL" id="UINC01033257">
    <property type="protein sequence ID" value="SVB22248.1"/>
    <property type="molecule type" value="Genomic_DNA"/>
</dbReference>
<dbReference type="SMART" id="SM00869">
    <property type="entry name" value="Autotransporter"/>
    <property type="match status" value="1"/>
</dbReference>
<name>A0A382C813_9ZZZZ</name>